<dbReference type="KEGG" id="tnr:Thena_1228"/>
<evidence type="ECO:0000256" key="5">
    <source>
        <dbReference type="ARBA" id="ARBA00022692"/>
    </source>
</evidence>
<feature type="transmembrane region" description="Helical" evidence="9">
    <location>
        <begin position="81"/>
        <end position="99"/>
    </location>
</feature>
<dbReference type="NCBIfam" id="TIGR00546">
    <property type="entry name" value="lnt"/>
    <property type="match status" value="1"/>
</dbReference>
<feature type="transmembrane region" description="Helical" evidence="9">
    <location>
        <begin position="179"/>
        <end position="197"/>
    </location>
</feature>
<dbReference type="InterPro" id="IPR036526">
    <property type="entry name" value="C-N_Hydrolase_sf"/>
</dbReference>
<name>M1E567_9BACT</name>
<comment type="function">
    <text evidence="9">Catalyzes the phospholipid dependent N-acylation of the N-terminal cysteine of apolipoprotein, the last step in lipoprotein maturation.</text>
</comment>
<dbReference type="GO" id="GO:0042158">
    <property type="term" value="P:lipoprotein biosynthetic process"/>
    <property type="evidence" value="ECO:0007669"/>
    <property type="project" value="UniProtKB-UniRule"/>
</dbReference>
<evidence type="ECO:0000256" key="7">
    <source>
        <dbReference type="ARBA" id="ARBA00023136"/>
    </source>
</evidence>
<dbReference type="Gene3D" id="3.60.110.10">
    <property type="entry name" value="Carbon-nitrogen hydrolase"/>
    <property type="match status" value="1"/>
</dbReference>
<dbReference type="PANTHER" id="PTHR38686">
    <property type="entry name" value="APOLIPOPROTEIN N-ACYLTRANSFERASE"/>
    <property type="match status" value="1"/>
</dbReference>
<dbReference type="eggNOG" id="COG0815">
    <property type="taxonomic scope" value="Bacteria"/>
</dbReference>
<feature type="domain" description="CN hydrolase" evidence="10">
    <location>
        <begin position="208"/>
        <end position="441"/>
    </location>
</feature>
<evidence type="ECO:0000256" key="6">
    <source>
        <dbReference type="ARBA" id="ARBA00022989"/>
    </source>
</evidence>
<dbReference type="Proteomes" id="UP000011765">
    <property type="component" value="Chromosome"/>
</dbReference>
<evidence type="ECO:0000256" key="9">
    <source>
        <dbReference type="HAMAP-Rule" id="MF_01148"/>
    </source>
</evidence>
<comment type="subcellular location">
    <subcellularLocation>
        <location evidence="1 9">Cell membrane</location>
        <topology evidence="1 9">Multi-pass membrane protein</topology>
    </subcellularLocation>
</comment>
<keyword evidence="12" id="KW-1185">Reference proteome</keyword>
<keyword evidence="6 9" id="KW-1133">Transmembrane helix</keyword>
<dbReference type="PROSITE" id="PS50263">
    <property type="entry name" value="CN_HYDROLASE"/>
    <property type="match status" value="1"/>
</dbReference>
<proteinExistence type="inferred from homology"/>
<reference evidence="11 12" key="1">
    <citation type="submission" date="2011-04" db="EMBL/GenBank/DDBJ databases">
        <title>The complete genome of Thermodesulfobium narugense DSM 14796.</title>
        <authorList>
            <consortium name="US DOE Joint Genome Institute (JGI-PGF)"/>
            <person name="Lucas S."/>
            <person name="Han J."/>
            <person name="Lapidus A."/>
            <person name="Bruce D."/>
            <person name="Goodwin L."/>
            <person name="Pitluck S."/>
            <person name="Peters L."/>
            <person name="Kyrpides N."/>
            <person name="Mavromatis K."/>
            <person name="Pagani I."/>
            <person name="Ivanova N."/>
            <person name="Ovchinnikova G."/>
            <person name="Zhang X."/>
            <person name="Saunders L."/>
            <person name="Detter J.C."/>
            <person name="Tapia R."/>
            <person name="Han C."/>
            <person name="Land M."/>
            <person name="Hauser L."/>
            <person name="Markowitz V."/>
            <person name="Cheng J.-F."/>
            <person name="Hugenholtz P."/>
            <person name="Woyke T."/>
            <person name="Wu D."/>
            <person name="Spring S."/>
            <person name="Schroeder M."/>
            <person name="Brambilla E."/>
            <person name="Klenk H.-P."/>
            <person name="Eisen J.A."/>
        </authorList>
    </citation>
    <scope>NUCLEOTIDE SEQUENCE [LARGE SCALE GENOMIC DNA]</scope>
    <source>
        <strain evidence="11 12">DSM 14796</strain>
    </source>
</reference>
<dbReference type="Pfam" id="PF00795">
    <property type="entry name" value="CN_hydrolase"/>
    <property type="match status" value="1"/>
</dbReference>
<evidence type="ECO:0000256" key="1">
    <source>
        <dbReference type="ARBA" id="ARBA00004651"/>
    </source>
</evidence>
<evidence type="ECO:0000256" key="2">
    <source>
        <dbReference type="ARBA" id="ARBA00010065"/>
    </source>
</evidence>
<evidence type="ECO:0000259" key="10">
    <source>
        <dbReference type="PROSITE" id="PS50263"/>
    </source>
</evidence>
<feature type="transmembrane region" description="Helical" evidence="9">
    <location>
        <begin position="56"/>
        <end position="75"/>
    </location>
</feature>
<evidence type="ECO:0000256" key="8">
    <source>
        <dbReference type="ARBA" id="ARBA00023315"/>
    </source>
</evidence>
<sequence length="479" mass="56121">MFVDITKKNFWLLTILTTIFAATTLHYFDNNILIFFFLSPLFYIIRNLELNKKNSFLLYFNFFLYFLISTTWFSIFGIHIIVLMSLYLSLFWFLPIIVWKKIEKNIPRKLYTISLPIFLTSSEILRNSGTFAFGLETPGYFLVDTPFMYIASLIGVTGLTFLIFYINMLFSSKKNISKALYLLSFLIIAGTAINFLYSNYHDTKNQEFTILQGNFRPIFLYNENYEKLINKQYIDLFDQAKQYPNSLIVTPEVIFRTCLNKESIITPNQPSLIGSIYCKDDSYYNSIYFLNKNEKRLVYEKEHLVPFGEFNPIPKSLSFLDKFLPQLGNFKEGKNPKSFEYRDLYIGFLICFEDTLPNLIYKRLKNSKINLLVVASNDGWFKNTIEPIEHLNISRFRAIEFGIPIIRAANTGPSAFINSNGDIMEILPANKAGVLFYDFKIKRYKTLYSKISSKEEKLFILISSIILTLSFFNIFRKFL</sequence>
<organism evidence="11 12">
    <name type="scientific">Thermodesulfobium narugense DSM 14796</name>
    <dbReference type="NCBI Taxonomy" id="747365"/>
    <lineage>
        <taxon>Bacteria</taxon>
        <taxon>Pseudomonadati</taxon>
        <taxon>Thermodesulfobiota</taxon>
        <taxon>Thermodesulfobiia</taxon>
        <taxon>Thermodesulfobiales</taxon>
        <taxon>Thermodesulfobiaceae</taxon>
        <taxon>Thermodesulfobium</taxon>
    </lineage>
</organism>
<dbReference type="InterPro" id="IPR004563">
    <property type="entry name" value="Apolipo_AcylTrfase"/>
</dbReference>
<dbReference type="HOGENOM" id="CLU_019563_1_2_9"/>
<dbReference type="STRING" id="747365.Thena_1228"/>
<dbReference type="SUPFAM" id="SSF56317">
    <property type="entry name" value="Carbon-nitrogen hydrolase"/>
    <property type="match status" value="1"/>
</dbReference>
<comment type="similarity">
    <text evidence="2 9">Belongs to the CN hydrolase family. Apolipoprotein N-acyltransferase subfamily.</text>
</comment>
<dbReference type="UniPathway" id="UPA00666"/>
<dbReference type="Pfam" id="PF20154">
    <property type="entry name" value="LNT_N"/>
    <property type="match status" value="1"/>
</dbReference>
<gene>
    <name evidence="9" type="primary">lnt</name>
    <name evidence="11" type="ORF">Thena_1228</name>
</gene>
<keyword evidence="7 9" id="KW-0472">Membrane</keyword>
<evidence type="ECO:0000256" key="4">
    <source>
        <dbReference type="ARBA" id="ARBA00022679"/>
    </source>
</evidence>
<keyword evidence="5 9" id="KW-0812">Transmembrane</keyword>
<feature type="transmembrane region" description="Helical" evidence="9">
    <location>
        <begin position="458"/>
        <end position="475"/>
    </location>
</feature>
<dbReference type="PANTHER" id="PTHR38686:SF1">
    <property type="entry name" value="APOLIPOPROTEIN N-ACYLTRANSFERASE"/>
    <property type="match status" value="1"/>
</dbReference>
<dbReference type="AlphaFoldDB" id="M1E567"/>
<dbReference type="HAMAP" id="MF_01148">
    <property type="entry name" value="Lnt"/>
    <property type="match status" value="1"/>
</dbReference>
<keyword evidence="4 9" id="KW-0808">Transferase</keyword>
<feature type="transmembrane region" description="Helical" evidence="9">
    <location>
        <begin position="147"/>
        <end position="167"/>
    </location>
</feature>
<keyword evidence="3 9" id="KW-1003">Cell membrane</keyword>
<dbReference type="CDD" id="cd07571">
    <property type="entry name" value="ALP_N-acyl_transferase"/>
    <property type="match status" value="1"/>
</dbReference>
<evidence type="ECO:0000256" key="3">
    <source>
        <dbReference type="ARBA" id="ARBA00022475"/>
    </source>
</evidence>
<comment type="catalytic activity">
    <reaction evidence="9">
        <text>N-terminal S-1,2-diacyl-sn-glyceryl-L-cysteinyl-[lipoprotein] + a glycerophospholipid = N-acyl-S-1,2-diacyl-sn-glyceryl-L-cysteinyl-[lipoprotein] + a 2-acyl-sn-glycero-3-phospholipid + H(+)</text>
        <dbReference type="Rhea" id="RHEA:48228"/>
        <dbReference type="Rhea" id="RHEA-COMP:14681"/>
        <dbReference type="Rhea" id="RHEA-COMP:14684"/>
        <dbReference type="ChEBI" id="CHEBI:15378"/>
        <dbReference type="ChEBI" id="CHEBI:136912"/>
        <dbReference type="ChEBI" id="CHEBI:140656"/>
        <dbReference type="ChEBI" id="CHEBI:140657"/>
        <dbReference type="ChEBI" id="CHEBI:140660"/>
        <dbReference type="EC" id="2.3.1.269"/>
    </reaction>
</comment>
<feature type="transmembrane region" description="Helical" evidence="9">
    <location>
        <begin position="31"/>
        <end position="49"/>
    </location>
</feature>
<keyword evidence="8 9" id="KW-0012">Acyltransferase</keyword>
<keyword evidence="11" id="KW-0449">Lipoprotein</keyword>
<dbReference type="InterPro" id="IPR003010">
    <property type="entry name" value="C-N_Hydrolase"/>
</dbReference>
<dbReference type="InterPro" id="IPR045378">
    <property type="entry name" value="LNT_N"/>
</dbReference>
<evidence type="ECO:0000313" key="11">
    <source>
        <dbReference type="EMBL" id="AEE14847.1"/>
    </source>
</evidence>
<dbReference type="GO" id="GO:0016410">
    <property type="term" value="F:N-acyltransferase activity"/>
    <property type="evidence" value="ECO:0007669"/>
    <property type="project" value="UniProtKB-UniRule"/>
</dbReference>
<dbReference type="GO" id="GO:0005886">
    <property type="term" value="C:plasma membrane"/>
    <property type="evidence" value="ECO:0007669"/>
    <property type="project" value="UniProtKB-SubCell"/>
</dbReference>
<dbReference type="EMBL" id="CP002690">
    <property type="protein sequence ID" value="AEE14847.1"/>
    <property type="molecule type" value="Genomic_DNA"/>
</dbReference>
<dbReference type="EC" id="2.3.1.269" evidence="9"/>
<evidence type="ECO:0000313" key="12">
    <source>
        <dbReference type="Proteomes" id="UP000011765"/>
    </source>
</evidence>
<accession>M1E567</accession>
<protein>
    <recommendedName>
        <fullName evidence="9">Apolipoprotein N-acyltransferase</fullName>
        <shortName evidence="9">ALP N-acyltransferase</shortName>
        <ecNumber evidence="9">2.3.1.269</ecNumber>
    </recommendedName>
</protein>
<comment type="pathway">
    <text evidence="9">Protein modification; lipoprotein biosynthesis (N-acyl transfer).</text>
</comment>